<keyword evidence="1" id="KW-0812">Transmembrane</keyword>
<dbReference type="OrthoDB" id="5377886at2"/>
<protein>
    <submittedName>
        <fullName evidence="2">Uncharacterized protein</fullName>
    </submittedName>
</protein>
<feature type="transmembrane region" description="Helical" evidence="1">
    <location>
        <begin position="443"/>
        <end position="467"/>
    </location>
</feature>
<keyword evidence="1" id="KW-1133">Transmembrane helix</keyword>
<feature type="transmembrane region" description="Helical" evidence="1">
    <location>
        <begin position="154"/>
        <end position="178"/>
    </location>
</feature>
<accession>A0A3A8JI11</accession>
<feature type="transmembrane region" description="Helical" evidence="1">
    <location>
        <begin position="36"/>
        <end position="59"/>
    </location>
</feature>
<gene>
    <name evidence="2" type="ORF">D7X32_41600</name>
</gene>
<proteinExistence type="predicted"/>
<feature type="transmembrane region" description="Helical" evidence="1">
    <location>
        <begin position="414"/>
        <end position="431"/>
    </location>
</feature>
<dbReference type="AlphaFoldDB" id="A0A3A8JI11"/>
<feature type="transmembrane region" description="Helical" evidence="1">
    <location>
        <begin position="256"/>
        <end position="281"/>
    </location>
</feature>
<dbReference type="Proteomes" id="UP000268313">
    <property type="component" value="Unassembled WGS sequence"/>
</dbReference>
<feature type="transmembrane region" description="Helical" evidence="1">
    <location>
        <begin position="479"/>
        <end position="499"/>
    </location>
</feature>
<name>A0A3A8JI11_9BACT</name>
<evidence type="ECO:0000313" key="3">
    <source>
        <dbReference type="Proteomes" id="UP000268313"/>
    </source>
</evidence>
<evidence type="ECO:0000256" key="1">
    <source>
        <dbReference type="SAM" id="Phobius"/>
    </source>
</evidence>
<feature type="transmembrane region" description="Helical" evidence="1">
    <location>
        <begin position="353"/>
        <end position="378"/>
    </location>
</feature>
<feature type="transmembrane region" description="Helical" evidence="1">
    <location>
        <begin position="71"/>
        <end position="93"/>
    </location>
</feature>
<feature type="transmembrane region" description="Helical" evidence="1">
    <location>
        <begin position="511"/>
        <end position="531"/>
    </location>
</feature>
<evidence type="ECO:0000313" key="2">
    <source>
        <dbReference type="EMBL" id="RKG94626.1"/>
    </source>
</evidence>
<keyword evidence="1" id="KW-0472">Membrane</keyword>
<dbReference type="RefSeq" id="WP_120608052.1">
    <property type="nucleotide sequence ID" value="NZ_JABFJX010000397.1"/>
</dbReference>
<organism evidence="2 3">
    <name type="scientific">Corallococcus carmarthensis</name>
    <dbReference type="NCBI Taxonomy" id="2316728"/>
    <lineage>
        <taxon>Bacteria</taxon>
        <taxon>Pseudomonadati</taxon>
        <taxon>Myxococcota</taxon>
        <taxon>Myxococcia</taxon>
        <taxon>Myxococcales</taxon>
        <taxon>Cystobacterineae</taxon>
        <taxon>Myxococcaceae</taxon>
        <taxon>Corallococcus</taxon>
    </lineage>
</organism>
<feature type="transmembrane region" description="Helical" evidence="1">
    <location>
        <begin position="190"/>
        <end position="208"/>
    </location>
</feature>
<feature type="transmembrane region" description="Helical" evidence="1">
    <location>
        <begin position="329"/>
        <end position="346"/>
    </location>
</feature>
<sequence length="554" mass="59568">MNRPRPPVPSFFQHLLLLWGLRLHLGLNQGPGKSRLLAVAAFLGSSAPGVLLGLSFFKLMRLPLIVHSNVWPYFILNLLCFVTAATWVTWPLLSAGVDDHSELSRYAAFPISPFRLLMGSTVASLFEPRALVFYAPLTGAAVGYASRHRLASPWLAAVLYVLFALFCAAWSRVGLYTVINVLRAKHSARIMGGGMVAFLVAASFIPPIDTSWLTSVGEAGVGALDMSLIINAAVALSQVPPGFFGDGLGQLAHGRVGIAMLEAFGLLFFTAMGMAVAYALLMRFHRQAGGRSGGDRGDGKDSDPFATTGSRFDTILRREVLDLWRNPRARLLAAVPFILAILLKLLSGRDLFVYLLGGSADAWVMGGLSIYGAVVIASTFSQNTFAYDGHGFAVFLAAPMNLADVLRAKNRVQGVAALGMAVLVGAFYRVYFGAGTLVDFLCAMASVAAVVPMLLAAGNFLSLYFPVKFHASLKRRDRIPLTASMLGILAASVGCMPFGHALRAAGKDGPGWQSVAFIAAFAVLHFGVYLATRPWAMRLLDQRREIVLRAVTRE</sequence>
<dbReference type="EMBL" id="RAWE01000318">
    <property type="protein sequence ID" value="RKG94626.1"/>
    <property type="molecule type" value="Genomic_DNA"/>
</dbReference>
<comment type="caution">
    <text evidence="2">The sequence shown here is derived from an EMBL/GenBank/DDBJ whole genome shotgun (WGS) entry which is preliminary data.</text>
</comment>
<reference evidence="3" key="1">
    <citation type="submission" date="2018-09" db="EMBL/GenBank/DDBJ databases">
        <authorList>
            <person name="Livingstone P.G."/>
            <person name="Whitworth D.E."/>
        </authorList>
    </citation>
    <scope>NUCLEOTIDE SEQUENCE [LARGE SCALE GENOMIC DNA]</scope>
    <source>
        <strain evidence="3">CA043D</strain>
    </source>
</reference>
<keyword evidence="3" id="KW-1185">Reference proteome</keyword>